<dbReference type="Gene3D" id="3.40.50.10300">
    <property type="entry name" value="CoaB-like"/>
    <property type="match status" value="1"/>
</dbReference>
<evidence type="ECO:0000313" key="5">
    <source>
        <dbReference type="WBParaSite" id="ECPE_0000573901-mRNA-1"/>
    </source>
</evidence>
<evidence type="ECO:0000256" key="1">
    <source>
        <dbReference type="ARBA" id="ARBA00005703"/>
    </source>
</evidence>
<evidence type="ECO:0000313" key="3">
    <source>
        <dbReference type="EMBL" id="VDP76370.1"/>
    </source>
</evidence>
<dbReference type="GO" id="GO:0015937">
    <property type="term" value="P:coenzyme A biosynthetic process"/>
    <property type="evidence" value="ECO:0007669"/>
    <property type="project" value="UniProtKB-ARBA"/>
</dbReference>
<gene>
    <name evidence="3" type="ORF">ECPE_LOCUS5726</name>
</gene>
<evidence type="ECO:0000259" key="2">
    <source>
        <dbReference type="Pfam" id="PF04127"/>
    </source>
</evidence>
<dbReference type="Pfam" id="PF04127">
    <property type="entry name" value="DFP"/>
    <property type="match status" value="1"/>
</dbReference>
<evidence type="ECO:0000313" key="4">
    <source>
        <dbReference type="Proteomes" id="UP000272942"/>
    </source>
</evidence>
<sequence length="358" mass="40738">MESANFEDRCANTPLGMNDLDKWLDTLASDCVPRFTEWMSRMEHWLTNLDPNVQRVALITSGGTLAPLESHVVRYIDNFSTGSRGASSAEYFLKHGYAVVFFHRIGSLLPYMRKVKKYLDSTLCTNLDGSTGPNYSSGSTYLDIFRLDHTGHNVCLTDAVSADLAPIITEYMQFKSRLLLLPFETVEDYLVGLRGITKRLDQFQTHDSANRNRLFCCYLAAAVSDFFIPHDRRPLHKIRSQTDAPNARLVLDLYPVPKLLRNLACSWAPLAFLCSFKLETDHETLLSVASNRLLNNRSHLIVANQLDTRSREVWLMHRLNAGRELTVEHLTLDSHQTPEDLEQLLVTRLVAIHTTLEQ</sequence>
<protein>
    <submittedName>
        <fullName evidence="5">DFP domain-containing protein</fullName>
    </submittedName>
</protein>
<comment type="similarity">
    <text evidence="1">Belongs to the PPC synthetase family.</text>
</comment>
<dbReference type="GO" id="GO:0003824">
    <property type="term" value="F:catalytic activity"/>
    <property type="evidence" value="ECO:0007669"/>
    <property type="project" value="UniProtKB-ARBA"/>
</dbReference>
<dbReference type="PANTHER" id="PTHR12290">
    <property type="entry name" value="CORNICHON-RELATED"/>
    <property type="match status" value="1"/>
</dbReference>
<organism evidence="5">
    <name type="scientific">Echinostoma caproni</name>
    <dbReference type="NCBI Taxonomy" id="27848"/>
    <lineage>
        <taxon>Eukaryota</taxon>
        <taxon>Metazoa</taxon>
        <taxon>Spiralia</taxon>
        <taxon>Lophotrochozoa</taxon>
        <taxon>Platyhelminthes</taxon>
        <taxon>Trematoda</taxon>
        <taxon>Digenea</taxon>
        <taxon>Plagiorchiida</taxon>
        <taxon>Echinostomata</taxon>
        <taxon>Echinostomatoidea</taxon>
        <taxon>Echinostomatidae</taxon>
        <taxon>Echinostoma</taxon>
    </lineage>
</organism>
<reference evidence="5" key="1">
    <citation type="submission" date="2016-06" db="UniProtKB">
        <authorList>
            <consortium name="WormBaseParasite"/>
        </authorList>
    </citation>
    <scope>IDENTIFICATION</scope>
</reference>
<feature type="domain" description="DNA/pantothenate metabolism flavoprotein C-terminal" evidence="2">
    <location>
        <begin position="219"/>
        <end position="309"/>
    </location>
</feature>
<dbReference type="EMBL" id="UZAN01042601">
    <property type="protein sequence ID" value="VDP76370.1"/>
    <property type="molecule type" value="Genomic_DNA"/>
</dbReference>
<dbReference type="SUPFAM" id="SSF102645">
    <property type="entry name" value="CoaB-like"/>
    <property type="match status" value="1"/>
</dbReference>
<dbReference type="AlphaFoldDB" id="A0A183AFJ1"/>
<dbReference type="WBParaSite" id="ECPE_0000573901-mRNA-1">
    <property type="protein sequence ID" value="ECPE_0000573901-mRNA-1"/>
    <property type="gene ID" value="ECPE_0000573901"/>
</dbReference>
<dbReference type="InterPro" id="IPR035929">
    <property type="entry name" value="CoaB-like_sf"/>
</dbReference>
<dbReference type="OrthoDB" id="70224at2759"/>
<keyword evidence="4" id="KW-1185">Reference proteome</keyword>
<accession>A0A183AFJ1</accession>
<dbReference type="InterPro" id="IPR007085">
    <property type="entry name" value="DNA/pantothenate-metab_flavo_C"/>
</dbReference>
<dbReference type="Proteomes" id="UP000272942">
    <property type="component" value="Unassembled WGS sequence"/>
</dbReference>
<name>A0A183AFJ1_9TREM</name>
<proteinExistence type="inferred from homology"/>
<reference evidence="3 4" key="2">
    <citation type="submission" date="2018-11" db="EMBL/GenBank/DDBJ databases">
        <authorList>
            <consortium name="Pathogen Informatics"/>
        </authorList>
    </citation>
    <scope>NUCLEOTIDE SEQUENCE [LARGE SCALE GENOMIC DNA]</scope>
    <source>
        <strain evidence="3 4">Egypt</strain>
    </source>
</reference>